<dbReference type="SUPFAM" id="SSF53756">
    <property type="entry name" value="UDP-Glycosyltransferase/glycogen phosphorylase"/>
    <property type="match status" value="1"/>
</dbReference>
<reference evidence="4" key="1">
    <citation type="submission" date="2021-03" db="EMBL/GenBank/DDBJ databases">
        <title>Whole genome sequence of Streptomyces bomunensis MMS17-BM035.</title>
        <authorList>
            <person name="Lee J.H."/>
        </authorList>
    </citation>
    <scope>NUCLEOTIDE SEQUENCE</scope>
    <source>
        <strain evidence="4">MMS17-BM035</strain>
    </source>
</reference>
<dbReference type="InterPro" id="IPR051199">
    <property type="entry name" value="LPS_LOS_Heptosyltrfase"/>
</dbReference>
<evidence type="ECO:0000313" key="5">
    <source>
        <dbReference type="Proteomes" id="UP000670475"/>
    </source>
</evidence>
<dbReference type="Proteomes" id="UP000670475">
    <property type="component" value="Unassembled WGS sequence"/>
</dbReference>
<keyword evidence="1" id="KW-0328">Glycosyltransferase</keyword>
<feature type="compositionally biased region" description="Basic and acidic residues" evidence="3">
    <location>
        <begin position="162"/>
        <end position="184"/>
    </location>
</feature>
<sequence length="527" mass="54932">MPPGRRPSDGRTHAGRDRRVPLGEDAGIGQGERALSRAGTHADAGRQATPGEGTPAGQGRRVPSRWGTHADADRLAPPGEGTGTGGRARDRHGKQTAGAGRAPSRAGTHSDLDRQVPARRDTQTDADGSAPLGADTHDRQGGRVRDRRDGQTAGDRSAPARADTRADQDRQVPARRDTHADADRQAPPGGGGRAPDRDEGRGHPNGGARPRLLVLRALGLGDLLAGVPALKALRRARPEYEIVLAAPEALRDAVRTVGAVDTLFPASAPGRGVPGLTHWTGPRPDLAVDLHGNGPASRDALAALAPRRLLAFAEPSPVTPRWRADEHERDRWCRFLRAYGIAADPADVRLPPPRDRSPAPGAVVVHPGAESAARRWPADRYADVIGGLRARGHRVVVTGGPAEDELLGHLAARTGLPPRDVFSGGLPYPRLAALIAGASLLISGDTGPAHVAVAYGTPSVTLFGPVAPSLWGPPAGGPHRALWHAGPPGDPHGTVPDPLLLRITTAEVLAAADALAGRGERRHHAAV</sequence>
<comment type="caution">
    <text evidence="4">The sequence shown here is derived from an EMBL/GenBank/DDBJ whole genome shotgun (WGS) entry which is preliminary data.</text>
</comment>
<feature type="compositionally biased region" description="Basic and acidic residues" evidence="3">
    <location>
        <begin position="1"/>
        <end position="22"/>
    </location>
</feature>
<dbReference type="CDD" id="cd03789">
    <property type="entry name" value="GT9_LPS_heptosyltransferase"/>
    <property type="match status" value="1"/>
</dbReference>
<evidence type="ECO:0000313" key="4">
    <source>
        <dbReference type="EMBL" id="MBP0462205.1"/>
    </source>
</evidence>
<dbReference type="InterPro" id="IPR002201">
    <property type="entry name" value="Glyco_trans_9"/>
</dbReference>
<proteinExistence type="predicted"/>
<gene>
    <name evidence="4" type="ORF">JFN87_32910</name>
</gene>
<dbReference type="GO" id="GO:0005829">
    <property type="term" value="C:cytosol"/>
    <property type="evidence" value="ECO:0007669"/>
    <property type="project" value="TreeGrafter"/>
</dbReference>
<feature type="compositionally biased region" description="Basic and acidic residues" evidence="3">
    <location>
        <begin position="135"/>
        <end position="150"/>
    </location>
</feature>
<feature type="compositionally biased region" description="Basic and acidic residues" evidence="3">
    <location>
        <begin position="108"/>
        <end position="123"/>
    </location>
</feature>
<dbReference type="PANTHER" id="PTHR30160:SF1">
    <property type="entry name" value="LIPOPOLYSACCHARIDE 1,2-N-ACETYLGLUCOSAMINETRANSFERASE-RELATED"/>
    <property type="match status" value="1"/>
</dbReference>
<dbReference type="EMBL" id="JAGIQL010000331">
    <property type="protein sequence ID" value="MBP0462205.1"/>
    <property type="molecule type" value="Genomic_DNA"/>
</dbReference>
<dbReference type="AlphaFoldDB" id="A0A940RZ55"/>
<evidence type="ECO:0000256" key="1">
    <source>
        <dbReference type="ARBA" id="ARBA00022676"/>
    </source>
</evidence>
<name>A0A940RZ55_9ACTN</name>
<accession>A0A940RZ55</accession>
<dbReference type="GO" id="GO:0008713">
    <property type="term" value="F:ADP-heptose-lipopolysaccharide heptosyltransferase activity"/>
    <property type="evidence" value="ECO:0007669"/>
    <property type="project" value="TreeGrafter"/>
</dbReference>
<protein>
    <submittedName>
        <fullName evidence="4">Glycosyltransferase family 9 protein</fullName>
    </submittedName>
</protein>
<keyword evidence="2" id="KW-0808">Transferase</keyword>
<dbReference type="Gene3D" id="3.40.50.2000">
    <property type="entry name" value="Glycogen Phosphorylase B"/>
    <property type="match status" value="2"/>
</dbReference>
<feature type="region of interest" description="Disordered" evidence="3">
    <location>
        <begin position="1"/>
        <end position="208"/>
    </location>
</feature>
<dbReference type="PANTHER" id="PTHR30160">
    <property type="entry name" value="TETRAACYLDISACCHARIDE 4'-KINASE-RELATED"/>
    <property type="match status" value="1"/>
</dbReference>
<dbReference type="GO" id="GO:0009244">
    <property type="term" value="P:lipopolysaccharide core region biosynthetic process"/>
    <property type="evidence" value="ECO:0007669"/>
    <property type="project" value="TreeGrafter"/>
</dbReference>
<organism evidence="4 5">
    <name type="scientific">Streptomyces montanisoli</name>
    <dbReference type="NCBI Taxonomy" id="2798581"/>
    <lineage>
        <taxon>Bacteria</taxon>
        <taxon>Bacillati</taxon>
        <taxon>Actinomycetota</taxon>
        <taxon>Actinomycetes</taxon>
        <taxon>Kitasatosporales</taxon>
        <taxon>Streptomycetaceae</taxon>
        <taxon>Streptomyces</taxon>
    </lineage>
</organism>
<feature type="region of interest" description="Disordered" evidence="3">
    <location>
        <begin position="347"/>
        <end position="366"/>
    </location>
</feature>
<evidence type="ECO:0000256" key="3">
    <source>
        <dbReference type="SAM" id="MobiDB-lite"/>
    </source>
</evidence>
<dbReference type="Pfam" id="PF01075">
    <property type="entry name" value="Glyco_transf_9"/>
    <property type="match status" value="1"/>
</dbReference>
<keyword evidence="5" id="KW-1185">Reference proteome</keyword>
<evidence type="ECO:0000256" key="2">
    <source>
        <dbReference type="ARBA" id="ARBA00022679"/>
    </source>
</evidence>